<dbReference type="Proteomes" id="UP000237347">
    <property type="component" value="Unassembled WGS sequence"/>
</dbReference>
<evidence type="ECO:0000259" key="3">
    <source>
        <dbReference type="Pfam" id="PF00139"/>
    </source>
</evidence>
<comment type="caution">
    <text evidence="4">The sequence shown here is derived from an EMBL/GenBank/DDBJ whole genome shotgun (WGS) entry which is preliminary data.</text>
</comment>
<dbReference type="SUPFAM" id="SSF49899">
    <property type="entry name" value="Concanavalin A-like lectins/glucanases"/>
    <property type="match status" value="1"/>
</dbReference>
<evidence type="ECO:0000313" key="5">
    <source>
        <dbReference type="Proteomes" id="UP000237347"/>
    </source>
</evidence>
<dbReference type="Pfam" id="PF00139">
    <property type="entry name" value="Lectin_legB"/>
    <property type="match status" value="1"/>
</dbReference>
<dbReference type="Gene3D" id="2.60.120.200">
    <property type="match status" value="1"/>
</dbReference>
<dbReference type="InterPro" id="IPR001220">
    <property type="entry name" value="Legume_lectin_dom"/>
</dbReference>
<gene>
    <name evidence="4" type="primary">LEC2_2</name>
    <name evidence="4" type="ORF">CFP56_010710</name>
</gene>
<reference evidence="4 5" key="1">
    <citation type="journal article" date="2018" name="Sci. Data">
        <title>The draft genome sequence of cork oak.</title>
        <authorList>
            <person name="Ramos A.M."/>
            <person name="Usie A."/>
            <person name="Barbosa P."/>
            <person name="Barros P.M."/>
            <person name="Capote T."/>
            <person name="Chaves I."/>
            <person name="Simoes F."/>
            <person name="Abreu I."/>
            <person name="Carrasquinho I."/>
            <person name="Faro C."/>
            <person name="Guimaraes J.B."/>
            <person name="Mendonca D."/>
            <person name="Nobrega F."/>
            <person name="Rodrigues L."/>
            <person name="Saibo N.J.M."/>
            <person name="Varela M.C."/>
            <person name="Egas C."/>
            <person name="Matos J."/>
            <person name="Miguel C.M."/>
            <person name="Oliveira M.M."/>
            <person name="Ricardo C.P."/>
            <person name="Goncalves S."/>
        </authorList>
    </citation>
    <scope>NUCLEOTIDE SEQUENCE [LARGE SCALE GENOMIC DNA]</scope>
    <source>
        <strain evidence="5">cv. HL8</strain>
    </source>
</reference>
<evidence type="ECO:0000256" key="1">
    <source>
        <dbReference type="ARBA" id="ARBA00007606"/>
    </source>
</evidence>
<comment type="similarity">
    <text evidence="1">Belongs to the leguminous lectin family.</text>
</comment>
<feature type="domain" description="Legume lectin" evidence="3">
    <location>
        <begin position="40"/>
        <end position="84"/>
    </location>
</feature>
<evidence type="ECO:0000256" key="2">
    <source>
        <dbReference type="ARBA" id="ARBA00022734"/>
    </source>
</evidence>
<protein>
    <submittedName>
        <fullName evidence="4">Agglutinin-2</fullName>
    </submittedName>
</protein>
<name>A0AAW0KZN6_QUESU</name>
<proteinExistence type="inferred from homology"/>
<dbReference type="InterPro" id="IPR013320">
    <property type="entry name" value="ConA-like_dom_sf"/>
</dbReference>
<dbReference type="EMBL" id="PKMF04000183">
    <property type="protein sequence ID" value="KAK7844582.1"/>
    <property type="molecule type" value="Genomic_DNA"/>
</dbReference>
<accession>A0AAW0KZN6</accession>
<organism evidence="4 5">
    <name type="scientific">Quercus suber</name>
    <name type="common">Cork oak</name>
    <dbReference type="NCBI Taxonomy" id="58331"/>
    <lineage>
        <taxon>Eukaryota</taxon>
        <taxon>Viridiplantae</taxon>
        <taxon>Streptophyta</taxon>
        <taxon>Embryophyta</taxon>
        <taxon>Tracheophyta</taxon>
        <taxon>Spermatophyta</taxon>
        <taxon>Magnoliopsida</taxon>
        <taxon>eudicotyledons</taxon>
        <taxon>Gunneridae</taxon>
        <taxon>Pentapetalae</taxon>
        <taxon>rosids</taxon>
        <taxon>fabids</taxon>
        <taxon>Fagales</taxon>
        <taxon>Fagaceae</taxon>
        <taxon>Quercus</taxon>
    </lineage>
</organism>
<dbReference type="AlphaFoldDB" id="A0AAW0KZN6"/>
<sequence length="102" mass="11373">MALSNMPFFLFQLQTPQKLQFLFNQLFIFFLLLLPSAMSISFNFRSFNTDNSNLTLQGDAFTNSGGLQLTKDTLTGSIKKSVGRVDVLGKSNSKKPKEDDNG</sequence>
<dbReference type="GO" id="GO:0030246">
    <property type="term" value="F:carbohydrate binding"/>
    <property type="evidence" value="ECO:0007669"/>
    <property type="project" value="UniProtKB-KW"/>
</dbReference>
<keyword evidence="2" id="KW-0430">Lectin</keyword>
<evidence type="ECO:0000313" key="4">
    <source>
        <dbReference type="EMBL" id="KAK7844582.1"/>
    </source>
</evidence>
<keyword evidence="5" id="KW-1185">Reference proteome</keyword>